<feature type="signal peptide" evidence="7">
    <location>
        <begin position="1"/>
        <end position="22"/>
    </location>
</feature>
<evidence type="ECO:0000256" key="5">
    <source>
        <dbReference type="PROSITE-ProRule" id="PRU01240"/>
    </source>
</evidence>
<dbReference type="Pfam" id="PF05922">
    <property type="entry name" value="Inhibitor_I9"/>
    <property type="match status" value="1"/>
</dbReference>
<accession>A0AAE3KNT0</accession>
<dbReference type="InterPro" id="IPR000209">
    <property type="entry name" value="Peptidase_S8/S53_dom"/>
</dbReference>
<proteinExistence type="inferred from homology"/>
<evidence type="ECO:0000256" key="6">
    <source>
        <dbReference type="RuleBase" id="RU003355"/>
    </source>
</evidence>
<sequence length="412" mass="42305">MHTWGKALVATALLLCAQAPPAGGDPAGEAVSRAVPPAVSRAIPDQYVVTLADPAATEHAITALGVQPLFVYRSALHGFAARLSAEQVGAVRTLPGFVSLHQDRPVRVAHQTDTVRVAHQSGPVRVAHQSGSTARVAAAGSWGLDRIDRREQLPAGPYAVQHDGAEVTAYILDTGIDVSHPQFGGRASVGHDSVGDGRHGADCAGHGTHVAGTVGSAGYGVARRVRLVAVRVLDCAGAGPLSQLIDGIDWVSAHAVRPAVANISVTSPRFDPLDAAVAHLARTVFTVVAAGNQADAACDYSPARAEGAFTVGASTPEDGFADYSNHGRCVRLLAPGSDIVSTLPGGRVGALTGTSMAAPHVTGVVALYEQATGASGQHAIRDWLGDNATRQRIQHPPPPADTPNLLLYTAGL</sequence>
<feature type="active site" description="Charge relay system" evidence="5">
    <location>
        <position position="173"/>
    </location>
</feature>
<dbReference type="GO" id="GO:0006508">
    <property type="term" value="P:proteolysis"/>
    <property type="evidence" value="ECO:0007669"/>
    <property type="project" value="UniProtKB-KW"/>
</dbReference>
<comment type="similarity">
    <text evidence="1 5 6">Belongs to the peptidase S8 family.</text>
</comment>
<name>A0AAE3KNT0_9PSEU</name>
<dbReference type="AlphaFoldDB" id="A0AAE3KNT0"/>
<dbReference type="Gene3D" id="3.30.70.80">
    <property type="entry name" value="Peptidase S8 propeptide/proteinase inhibitor I9"/>
    <property type="match status" value="1"/>
</dbReference>
<evidence type="ECO:0000259" key="9">
    <source>
        <dbReference type="Pfam" id="PF05922"/>
    </source>
</evidence>
<evidence type="ECO:0000313" key="10">
    <source>
        <dbReference type="EMBL" id="MCP2169013.1"/>
    </source>
</evidence>
<dbReference type="PROSITE" id="PS51892">
    <property type="entry name" value="SUBTILASE"/>
    <property type="match status" value="1"/>
</dbReference>
<dbReference type="PRINTS" id="PR00723">
    <property type="entry name" value="SUBTILISIN"/>
</dbReference>
<dbReference type="Gene3D" id="3.40.50.200">
    <property type="entry name" value="Peptidase S8/S53 domain"/>
    <property type="match status" value="1"/>
</dbReference>
<dbReference type="InterPro" id="IPR036852">
    <property type="entry name" value="Peptidase_S8/S53_dom_sf"/>
</dbReference>
<evidence type="ECO:0000259" key="8">
    <source>
        <dbReference type="Pfam" id="PF00082"/>
    </source>
</evidence>
<organism evidence="10 11">
    <name type="scientific">Goodfellowiella coeruleoviolacea</name>
    <dbReference type="NCBI Taxonomy" id="334858"/>
    <lineage>
        <taxon>Bacteria</taxon>
        <taxon>Bacillati</taxon>
        <taxon>Actinomycetota</taxon>
        <taxon>Actinomycetes</taxon>
        <taxon>Pseudonocardiales</taxon>
        <taxon>Pseudonocardiaceae</taxon>
        <taxon>Goodfellowiella</taxon>
    </lineage>
</organism>
<dbReference type="FunFam" id="3.40.50.200:FF:000014">
    <property type="entry name" value="Proteinase K"/>
    <property type="match status" value="1"/>
</dbReference>
<evidence type="ECO:0000313" key="11">
    <source>
        <dbReference type="Proteomes" id="UP001206128"/>
    </source>
</evidence>
<dbReference type="GO" id="GO:0005615">
    <property type="term" value="C:extracellular space"/>
    <property type="evidence" value="ECO:0007669"/>
    <property type="project" value="TreeGrafter"/>
</dbReference>
<dbReference type="SUPFAM" id="SSF54897">
    <property type="entry name" value="Protease propeptides/inhibitors"/>
    <property type="match status" value="1"/>
</dbReference>
<dbReference type="InterPro" id="IPR050131">
    <property type="entry name" value="Peptidase_S8_subtilisin-like"/>
</dbReference>
<dbReference type="InterPro" id="IPR022398">
    <property type="entry name" value="Peptidase_S8_His-AS"/>
</dbReference>
<feature type="domain" description="Inhibitor I9" evidence="9">
    <location>
        <begin position="71"/>
        <end position="108"/>
    </location>
</feature>
<dbReference type="InterPro" id="IPR010259">
    <property type="entry name" value="S8pro/Inhibitor_I9"/>
</dbReference>
<dbReference type="PROSITE" id="PS00137">
    <property type="entry name" value="SUBTILASE_HIS"/>
    <property type="match status" value="1"/>
</dbReference>
<evidence type="ECO:0000256" key="4">
    <source>
        <dbReference type="ARBA" id="ARBA00022825"/>
    </source>
</evidence>
<comment type="caution">
    <text evidence="10">The sequence shown here is derived from an EMBL/GenBank/DDBJ whole genome shotgun (WGS) entry which is preliminary data.</text>
</comment>
<dbReference type="InterPro" id="IPR023827">
    <property type="entry name" value="Peptidase_S8_Asp-AS"/>
</dbReference>
<reference evidence="10" key="1">
    <citation type="submission" date="2022-06" db="EMBL/GenBank/DDBJ databases">
        <title>Genomic Encyclopedia of Archaeal and Bacterial Type Strains, Phase II (KMG-II): from individual species to whole genera.</title>
        <authorList>
            <person name="Goeker M."/>
        </authorList>
    </citation>
    <scope>NUCLEOTIDE SEQUENCE</scope>
    <source>
        <strain evidence="10">DSM 43935</strain>
    </source>
</reference>
<feature type="active site" description="Charge relay system" evidence="5">
    <location>
        <position position="355"/>
    </location>
</feature>
<dbReference type="InterPro" id="IPR015500">
    <property type="entry name" value="Peptidase_S8_subtilisin-rel"/>
</dbReference>
<feature type="active site" description="Charge relay system" evidence="5">
    <location>
        <position position="206"/>
    </location>
</feature>
<keyword evidence="7" id="KW-0732">Signal</keyword>
<feature type="chain" id="PRO_5041906144" evidence="7">
    <location>
        <begin position="23"/>
        <end position="412"/>
    </location>
</feature>
<evidence type="ECO:0000256" key="7">
    <source>
        <dbReference type="SAM" id="SignalP"/>
    </source>
</evidence>
<evidence type="ECO:0000256" key="3">
    <source>
        <dbReference type="ARBA" id="ARBA00022801"/>
    </source>
</evidence>
<evidence type="ECO:0000256" key="1">
    <source>
        <dbReference type="ARBA" id="ARBA00011073"/>
    </source>
</evidence>
<dbReference type="InterPro" id="IPR034193">
    <property type="entry name" value="PCSK9_ProteinaseK-like"/>
</dbReference>
<dbReference type="Proteomes" id="UP001206128">
    <property type="component" value="Unassembled WGS sequence"/>
</dbReference>
<feature type="domain" description="Peptidase S8/S53" evidence="8">
    <location>
        <begin position="168"/>
        <end position="391"/>
    </location>
</feature>
<dbReference type="RefSeq" id="WP_253777358.1">
    <property type="nucleotide sequence ID" value="NZ_JAMTCK010000016.1"/>
</dbReference>
<dbReference type="PROSITE" id="PS00138">
    <property type="entry name" value="SUBTILASE_SER"/>
    <property type="match status" value="1"/>
</dbReference>
<keyword evidence="11" id="KW-1185">Reference proteome</keyword>
<dbReference type="PANTHER" id="PTHR43806">
    <property type="entry name" value="PEPTIDASE S8"/>
    <property type="match status" value="1"/>
</dbReference>
<dbReference type="PROSITE" id="PS00136">
    <property type="entry name" value="SUBTILASE_ASP"/>
    <property type="match status" value="1"/>
</dbReference>
<dbReference type="CDD" id="cd04077">
    <property type="entry name" value="Peptidases_S8_PCSK9_ProteinaseK_like"/>
    <property type="match status" value="1"/>
</dbReference>
<dbReference type="EMBL" id="JAMTCK010000016">
    <property type="protein sequence ID" value="MCP2169013.1"/>
    <property type="molecule type" value="Genomic_DNA"/>
</dbReference>
<dbReference type="GO" id="GO:0004252">
    <property type="term" value="F:serine-type endopeptidase activity"/>
    <property type="evidence" value="ECO:0007669"/>
    <property type="project" value="UniProtKB-UniRule"/>
</dbReference>
<keyword evidence="3 5" id="KW-0378">Hydrolase</keyword>
<gene>
    <name evidence="10" type="ORF">LX83_005893</name>
</gene>
<evidence type="ECO:0000256" key="2">
    <source>
        <dbReference type="ARBA" id="ARBA00022670"/>
    </source>
</evidence>
<dbReference type="InterPro" id="IPR037045">
    <property type="entry name" value="S8pro/Inhibitor_I9_sf"/>
</dbReference>
<dbReference type="InterPro" id="IPR023828">
    <property type="entry name" value="Peptidase_S8_Ser-AS"/>
</dbReference>
<dbReference type="PANTHER" id="PTHR43806:SF11">
    <property type="entry name" value="CEREVISIN-RELATED"/>
    <property type="match status" value="1"/>
</dbReference>
<dbReference type="SUPFAM" id="SSF52743">
    <property type="entry name" value="Subtilisin-like"/>
    <property type="match status" value="1"/>
</dbReference>
<dbReference type="Pfam" id="PF00082">
    <property type="entry name" value="Peptidase_S8"/>
    <property type="match status" value="1"/>
</dbReference>
<protein>
    <submittedName>
        <fullName evidence="10">Serine protease, subtilisin family</fullName>
    </submittedName>
</protein>
<keyword evidence="4 5" id="KW-0720">Serine protease</keyword>
<keyword evidence="2 5" id="KW-0645">Protease</keyword>